<keyword evidence="1" id="KW-0812">Transmembrane</keyword>
<accession>A0AAW1KLM1</accession>
<dbReference type="Proteomes" id="UP001458880">
    <property type="component" value="Unassembled WGS sequence"/>
</dbReference>
<keyword evidence="1" id="KW-0472">Membrane</keyword>
<evidence type="ECO:0000256" key="1">
    <source>
        <dbReference type="SAM" id="Phobius"/>
    </source>
</evidence>
<dbReference type="EMBL" id="JASPKY010000210">
    <property type="protein sequence ID" value="KAK9720501.1"/>
    <property type="molecule type" value="Genomic_DNA"/>
</dbReference>
<gene>
    <name evidence="2" type="ORF">QE152_g22068</name>
</gene>
<reference evidence="2 3" key="1">
    <citation type="journal article" date="2024" name="BMC Genomics">
        <title>De novo assembly and annotation of Popillia japonica's genome with initial clues to its potential as an invasive pest.</title>
        <authorList>
            <person name="Cucini C."/>
            <person name="Boschi S."/>
            <person name="Funari R."/>
            <person name="Cardaioli E."/>
            <person name="Iannotti N."/>
            <person name="Marturano G."/>
            <person name="Paoli F."/>
            <person name="Bruttini M."/>
            <person name="Carapelli A."/>
            <person name="Frati F."/>
            <person name="Nardi F."/>
        </authorList>
    </citation>
    <scope>NUCLEOTIDE SEQUENCE [LARGE SCALE GENOMIC DNA]</scope>
    <source>
        <strain evidence="2">DMR45628</strain>
    </source>
</reference>
<proteinExistence type="predicted"/>
<keyword evidence="3" id="KW-1185">Reference proteome</keyword>
<evidence type="ECO:0000313" key="2">
    <source>
        <dbReference type="EMBL" id="KAK9720501.1"/>
    </source>
</evidence>
<keyword evidence="1" id="KW-1133">Transmembrane helix</keyword>
<sequence length="153" mass="16168">MKAKRKFGMGKRRVPFRSSIFRPAKAALTGHRIGTLKEGPKLSLAAARAAIKSVGGRKNVQRPRIIPLPKTGGFLPFLIPLFAGLGALGGLAGGAAGIAQAVNKAKAAQKGLVESQRHNKTMEAIALGKKGDGLYLRPYRQGMGLFLKPAKNC</sequence>
<protein>
    <submittedName>
        <fullName evidence="2">Uncharacterized protein</fullName>
    </submittedName>
</protein>
<name>A0AAW1KLM1_POPJA</name>
<organism evidence="2 3">
    <name type="scientific">Popillia japonica</name>
    <name type="common">Japanese beetle</name>
    <dbReference type="NCBI Taxonomy" id="7064"/>
    <lineage>
        <taxon>Eukaryota</taxon>
        <taxon>Metazoa</taxon>
        <taxon>Ecdysozoa</taxon>
        <taxon>Arthropoda</taxon>
        <taxon>Hexapoda</taxon>
        <taxon>Insecta</taxon>
        <taxon>Pterygota</taxon>
        <taxon>Neoptera</taxon>
        <taxon>Endopterygota</taxon>
        <taxon>Coleoptera</taxon>
        <taxon>Polyphaga</taxon>
        <taxon>Scarabaeiformia</taxon>
        <taxon>Scarabaeidae</taxon>
        <taxon>Rutelinae</taxon>
        <taxon>Popillia</taxon>
    </lineage>
</organism>
<dbReference type="AlphaFoldDB" id="A0AAW1KLM1"/>
<feature type="transmembrane region" description="Helical" evidence="1">
    <location>
        <begin position="77"/>
        <end position="102"/>
    </location>
</feature>
<evidence type="ECO:0000313" key="3">
    <source>
        <dbReference type="Proteomes" id="UP001458880"/>
    </source>
</evidence>
<comment type="caution">
    <text evidence="2">The sequence shown here is derived from an EMBL/GenBank/DDBJ whole genome shotgun (WGS) entry which is preliminary data.</text>
</comment>